<evidence type="ECO:0000259" key="2">
    <source>
        <dbReference type="Pfam" id="PF01936"/>
    </source>
</evidence>
<dbReference type="PANTHER" id="PTHR35811:SF1">
    <property type="entry name" value="HTH OST-TYPE DOMAIN-CONTAINING PROTEIN"/>
    <property type="match status" value="1"/>
</dbReference>
<evidence type="ECO:0000313" key="3">
    <source>
        <dbReference type="EMBL" id="MDZ5660684.1"/>
    </source>
</evidence>
<dbReference type="EMBL" id="JAXQPW010000001">
    <property type="protein sequence ID" value="MDZ5660684.1"/>
    <property type="molecule type" value="Genomic_DNA"/>
</dbReference>
<reference evidence="3 4" key="1">
    <citation type="submission" date="2023-11" db="EMBL/GenBank/DDBJ databases">
        <title>Novel species in genus Nocardioides.</title>
        <authorList>
            <person name="Zhou H."/>
        </authorList>
    </citation>
    <scope>NUCLEOTIDE SEQUENCE [LARGE SCALE GENOMIC DNA]</scope>
    <source>
        <strain evidence="3 4">S-58</strain>
    </source>
</reference>
<feature type="compositionally biased region" description="Basic and acidic residues" evidence="1">
    <location>
        <begin position="37"/>
        <end position="46"/>
    </location>
</feature>
<feature type="compositionally biased region" description="Basic and acidic residues" evidence="1">
    <location>
        <begin position="1"/>
        <end position="15"/>
    </location>
</feature>
<dbReference type="InterPro" id="IPR021139">
    <property type="entry name" value="NYN"/>
</dbReference>
<dbReference type="CDD" id="cd11297">
    <property type="entry name" value="PIN_LabA-like_N_1"/>
    <property type="match status" value="1"/>
</dbReference>
<dbReference type="RefSeq" id="WP_322423139.1">
    <property type="nucleotide sequence ID" value="NZ_JAXQPW010000001.1"/>
</dbReference>
<proteinExistence type="predicted"/>
<evidence type="ECO:0000313" key="4">
    <source>
        <dbReference type="Proteomes" id="UP001291999"/>
    </source>
</evidence>
<feature type="region of interest" description="Disordered" evidence="1">
    <location>
        <begin position="1"/>
        <end position="67"/>
    </location>
</feature>
<organism evidence="3 4">
    <name type="scientific">Nocardioides renjunii</name>
    <dbReference type="NCBI Taxonomy" id="3095075"/>
    <lineage>
        <taxon>Bacteria</taxon>
        <taxon>Bacillati</taxon>
        <taxon>Actinomycetota</taxon>
        <taxon>Actinomycetes</taxon>
        <taxon>Propionibacteriales</taxon>
        <taxon>Nocardioidaceae</taxon>
        <taxon>Nocardioides</taxon>
    </lineage>
</organism>
<gene>
    <name evidence="3" type="ORF">SFC79_02810</name>
</gene>
<evidence type="ECO:0000256" key="1">
    <source>
        <dbReference type="SAM" id="MobiDB-lite"/>
    </source>
</evidence>
<protein>
    <submittedName>
        <fullName evidence="3">NYN domain-containing protein</fullName>
    </submittedName>
</protein>
<dbReference type="Proteomes" id="UP001291999">
    <property type="component" value="Unassembled WGS sequence"/>
</dbReference>
<feature type="compositionally biased region" description="Low complexity" evidence="1">
    <location>
        <begin position="47"/>
        <end position="59"/>
    </location>
</feature>
<dbReference type="Gene3D" id="3.40.50.1010">
    <property type="entry name" value="5'-nuclease"/>
    <property type="match status" value="1"/>
</dbReference>
<dbReference type="Pfam" id="PF01936">
    <property type="entry name" value="NYN"/>
    <property type="match status" value="1"/>
</dbReference>
<name>A0ABU5K886_9ACTN</name>
<keyword evidence="4" id="KW-1185">Reference proteome</keyword>
<feature type="domain" description="NYN" evidence="2">
    <location>
        <begin position="69"/>
        <end position="200"/>
    </location>
</feature>
<comment type="caution">
    <text evidence="3">The sequence shown here is derived from an EMBL/GenBank/DDBJ whole genome shotgun (WGS) entry which is preliminary data.</text>
</comment>
<sequence>MTSMVEPRRAVEDHATTPGPEGELTSLVRRWMAVGSKQERVRRPAEEAAPAPAPLAQRPTGDETEQASRVALLIDARRVSADVATGLLARLGERGSVNVCRAYADWGRADLGDWVGRLRREGLHSFHHFSQDEQALVAMTIDAVDIARDAAVDEVVIAGDLTSALPLVHRLHAAGVRVVAVGAADTPHDVRAACHEFIDLAVIDGVRRTAEGRHRA</sequence>
<accession>A0ABU5K886</accession>
<dbReference type="PANTHER" id="PTHR35811">
    <property type="entry name" value="SLR1870 PROTEIN"/>
    <property type="match status" value="1"/>
</dbReference>